<evidence type="ECO:0000256" key="1">
    <source>
        <dbReference type="SAM" id="Coils"/>
    </source>
</evidence>
<proteinExistence type="predicted"/>
<organism evidence="3">
    <name type="scientific">Tanacetum cinerariifolium</name>
    <name type="common">Dalmatian daisy</name>
    <name type="synonym">Chrysanthemum cinerariifolium</name>
    <dbReference type="NCBI Taxonomy" id="118510"/>
    <lineage>
        <taxon>Eukaryota</taxon>
        <taxon>Viridiplantae</taxon>
        <taxon>Streptophyta</taxon>
        <taxon>Embryophyta</taxon>
        <taxon>Tracheophyta</taxon>
        <taxon>Spermatophyta</taxon>
        <taxon>Magnoliopsida</taxon>
        <taxon>eudicotyledons</taxon>
        <taxon>Gunneridae</taxon>
        <taxon>Pentapetalae</taxon>
        <taxon>asterids</taxon>
        <taxon>campanulids</taxon>
        <taxon>Asterales</taxon>
        <taxon>Asteraceae</taxon>
        <taxon>Asteroideae</taxon>
        <taxon>Anthemideae</taxon>
        <taxon>Anthemidinae</taxon>
        <taxon>Tanacetum</taxon>
    </lineage>
</organism>
<evidence type="ECO:0000313" key="3">
    <source>
        <dbReference type="EMBL" id="GEW47296.1"/>
    </source>
</evidence>
<protein>
    <submittedName>
        <fullName evidence="3">Uncharacterized protein</fullName>
    </submittedName>
</protein>
<accession>A0A699GWB8</accession>
<evidence type="ECO:0000256" key="2">
    <source>
        <dbReference type="SAM" id="MobiDB-lite"/>
    </source>
</evidence>
<feature type="compositionally biased region" description="Basic residues" evidence="2">
    <location>
        <begin position="654"/>
        <end position="667"/>
    </location>
</feature>
<gene>
    <name evidence="3" type="ORF">Tci_219272</name>
</gene>
<reference evidence="3" key="1">
    <citation type="journal article" date="2019" name="Sci. Rep.">
        <title>Draft genome of Tanacetum cinerariifolium, the natural source of mosquito coil.</title>
        <authorList>
            <person name="Yamashiro T."/>
            <person name="Shiraishi A."/>
            <person name="Satake H."/>
            <person name="Nakayama K."/>
        </authorList>
    </citation>
    <scope>NUCLEOTIDE SEQUENCE</scope>
</reference>
<dbReference type="EMBL" id="BKCJ010059831">
    <property type="protein sequence ID" value="GEW47296.1"/>
    <property type="molecule type" value="Genomic_DNA"/>
</dbReference>
<feature type="region of interest" description="Disordered" evidence="2">
    <location>
        <begin position="634"/>
        <end position="667"/>
    </location>
</feature>
<sequence>MNGNTKRPKIVGDLRRWWVRLVVEMVLDSDSGGEESYKKKNKCDIEIEGIALCLLKRLDAPYLLRRLVAHYLLRRLVAPYFLRRLAASYLLRRLDAPYLLRRLVASYLMRRLAAPYLMRRLAALYLLRRLDTSYLLRRRYSLVIVSGPEFSRSVVRPELSGSSRVIWLVQSWLVSAEVVGLDWRWFVSIIEVGVDWRWFVLIRELVVSVGGTRQKLGFRPALVSFRVGCLDRRIIVRREGYIELVRSLSRLEFDLNWISVGDRVPTSFNQGHTDQLKAHIMKLHDISEGVLVRSGLSRVWRNPMCDPVLRRSDNTVMSIYDFLCMPSLDKVTVREEPHGLDTSILGRVADRTTSPAPASIAIPPRNEVEQADDGTLNDDDQRDGLEFAMEGIESLNDISQDKNVEPHADLSGGVRRATRASFHASHGISEDVSPRDQEVPPALNVQSQDADDGGNGSDGSGNDSSPYTKDDWEEIHGINLGLRKEELYKDHKNVDRLTKRCSQLTQIIKKQNADIKQQSESIDRANEEVSRLTAQLGVLKSRCQKAKQKLSSWDKKHKKYRNERDTLAMEKSKIKEELVGPKSQLEHRERQAEEIQGSIASFFQSYFTPLVRRFLKSGEFDRQLRTSFATSSLRANTHVRHSTSSSETFGHTSTSKHLKKKKKSVET</sequence>
<feature type="coiled-coil region" evidence="1">
    <location>
        <begin position="494"/>
        <end position="577"/>
    </location>
</feature>
<feature type="compositionally biased region" description="Basic and acidic residues" evidence="2">
    <location>
        <begin position="428"/>
        <end position="438"/>
    </location>
</feature>
<name>A0A699GWB8_TANCI</name>
<keyword evidence="1" id="KW-0175">Coiled coil</keyword>
<comment type="caution">
    <text evidence="3">The sequence shown here is derived from an EMBL/GenBank/DDBJ whole genome shotgun (WGS) entry which is preliminary data.</text>
</comment>
<dbReference type="AlphaFoldDB" id="A0A699GWB8"/>
<feature type="region of interest" description="Disordered" evidence="2">
    <location>
        <begin position="422"/>
        <end position="472"/>
    </location>
</feature>